<dbReference type="Gene3D" id="3.30.1330.30">
    <property type="match status" value="1"/>
</dbReference>
<dbReference type="PRINTS" id="PR00882">
    <property type="entry name" value="RIBOSOMALL7A"/>
</dbReference>
<comment type="similarity">
    <text evidence="1 4">Belongs to the eukaryotic ribosomal protein eL8 family.</text>
</comment>
<evidence type="ECO:0000256" key="4">
    <source>
        <dbReference type="RuleBase" id="RU367042"/>
    </source>
</evidence>
<keyword evidence="3 4" id="KW-0687">Ribonucleoprotein</keyword>
<dbReference type="Proteomes" id="UP001447188">
    <property type="component" value="Unassembled WGS sequence"/>
</dbReference>
<sequence>MAEVSYGACFIANAARLVEGKKAAAAPFPQQRAGASKKAKNPLIEKRPRNFGIGQDIQPRRNLSRMVKWPEYVLLQRRKKVLNLRLKVPPAIAQFQNVLDKNLATQVFRLLNKYRPETKAEKKERLTKEAVAIKDGKKKEDVSKKPYVVKYGLNHVVGLIENKKASLVLIPNDVDPIELVIFLPALCRKMGVPYAIIKGKARLGTVVHNKTAAVLALTEVRGEDKGDLAKLVTAVKEGYLEKYEESKRHWGGGIMGAKANAKIAKKQKALDAAIKI</sequence>
<feature type="domain" description="Ribosomal protein eL8/eL30/eS12/Gadd45" evidence="5">
    <location>
        <begin position="136"/>
        <end position="227"/>
    </location>
</feature>
<gene>
    <name evidence="6" type="primary">rpl8</name>
    <name evidence="6" type="ORF">Q9L58_008288</name>
</gene>
<accession>A0ABR3GA25</accession>
<reference evidence="6 7" key="1">
    <citation type="submission" date="2024-02" db="EMBL/GenBank/DDBJ databases">
        <title>Discinaceae phylogenomics.</title>
        <authorList>
            <person name="Dirks A.C."/>
            <person name="James T.Y."/>
        </authorList>
    </citation>
    <scope>NUCLEOTIDE SEQUENCE [LARGE SCALE GENOMIC DNA]</scope>
    <source>
        <strain evidence="6 7">ACD0624</strain>
    </source>
</reference>
<dbReference type="InterPro" id="IPR029064">
    <property type="entry name" value="Ribosomal_eL30-like_sf"/>
</dbReference>
<keyword evidence="2 4" id="KW-0689">Ribosomal protein</keyword>
<proteinExistence type="inferred from homology"/>
<keyword evidence="7" id="KW-1185">Reference proteome</keyword>
<evidence type="ECO:0000256" key="1">
    <source>
        <dbReference type="ARBA" id="ARBA00007337"/>
    </source>
</evidence>
<dbReference type="InterPro" id="IPR004038">
    <property type="entry name" value="Ribosomal_eL8/eL30/eS12/Gad45"/>
</dbReference>
<evidence type="ECO:0000259" key="5">
    <source>
        <dbReference type="Pfam" id="PF01248"/>
    </source>
</evidence>
<protein>
    <recommendedName>
        <fullName evidence="4">60S ribosomal protein L8</fullName>
    </recommendedName>
</protein>
<evidence type="ECO:0000313" key="6">
    <source>
        <dbReference type="EMBL" id="KAL0632809.1"/>
    </source>
</evidence>
<evidence type="ECO:0000313" key="7">
    <source>
        <dbReference type="Proteomes" id="UP001447188"/>
    </source>
</evidence>
<dbReference type="SUPFAM" id="SSF55315">
    <property type="entry name" value="L30e-like"/>
    <property type="match status" value="1"/>
</dbReference>
<dbReference type="InterPro" id="IPR050257">
    <property type="entry name" value="eL8/uL1-like"/>
</dbReference>
<dbReference type="GO" id="GO:0005840">
    <property type="term" value="C:ribosome"/>
    <property type="evidence" value="ECO:0007669"/>
    <property type="project" value="UniProtKB-KW"/>
</dbReference>
<evidence type="ECO:0000256" key="2">
    <source>
        <dbReference type="ARBA" id="ARBA00022980"/>
    </source>
</evidence>
<dbReference type="PRINTS" id="PR00881">
    <property type="entry name" value="L7ARS6FAMILY"/>
</dbReference>
<name>A0ABR3GA25_9PEZI</name>
<dbReference type="EMBL" id="JBBBZM010000149">
    <property type="protein sequence ID" value="KAL0632809.1"/>
    <property type="molecule type" value="Genomic_DNA"/>
</dbReference>
<dbReference type="InterPro" id="IPR001921">
    <property type="entry name" value="Ribosomal_eL8_euk"/>
</dbReference>
<dbReference type="Pfam" id="PF01248">
    <property type="entry name" value="Ribosomal_L7Ae"/>
    <property type="match status" value="1"/>
</dbReference>
<organism evidence="6 7">
    <name type="scientific">Discina gigas</name>
    <dbReference type="NCBI Taxonomy" id="1032678"/>
    <lineage>
        <taxon>Eukaryota</taxon>
        <taxon>Fungi</taxon>
        <taxon>Dikarya</taxon>
        <taxon>Ascomycota</taxon>
        <taxon>Pezizomycotina</taxon>
        <taxon>Pezizomycetes</taxon>
        <taxon>Pezizales</taxon>
        <taxon>Discinaceae</taxon>
        <taxon>Discina</taxon>
    </lineage>
</organism>
<comment type="function">
    <text evidence="4">Component of the ribosome.</text>
</comment>
<dbReference type="InterPro" id="IPR018492">
    <property type="entry name" value="Ribosomal_eL8/Nhp2"/>
</dbReference>
<dbReference type="PROSITE" id="PS01082">
    <property type="entry name" value="RIBOSOMAL_L7AE"/>
    <property type="match status" value="1"/>
</dbReference>
<dbReference type="InterPro" id="IPR004037">
    <property type="entry name" value="Ribosomal_eL8-like_CS"/>
</dbReference>
<comment type="caution">
    <text evidence="6">The sequence shown here is derived from an EMBL/GenBank/DDBJ whole genome shotgun (WGS) entry which is preliminary data.</text>
</comment>
<evidence type="ECO:0000256" key="3">
    <source>
        <dbReference type="ARBA" id="ARBA00023274"/>
    </source>
</evidence>
<dbReference type="PANTHER" id="PTHR23105">
    <property type="entry name" value="RIBOSOMAL PROTEIN L7AE FAMILY MEMBER"/>
    <property type="match status" value="1"/>
</dbReference>